<keyword evidence="3" id="KW-0862">Zinc</keyword>
<gene>
    <name evidence="6" type="ORF">DAI18_01620</name>
</gene>
<protein>
    <recommendedName>
        <fullName evidence="5">Zinc finger DksA/TraR C4-type domain-containing protein</fullName>
    </recommendedName>
</protein>
<dbReference type="InterPro" id="IPR000962">
    <property type="entry name" value="Znf_DskA_TraR"/>
</dbReference>
<dbReference type="PANTHER" id="PTHR38777:SF1">
    <property type="entry name" value="DNAK SUPPRESSOR PROTEIN"/>
    <property type="match status" value="1"/>
</dbReference>
<dbReference type="GO" id="GO:1900378">
    <property type="term" value="P:positive regulation of secondary metabolite biosynthetic process"/>
    <property type="evidence" value="ECO:0007669"/>
    <property type="project" value="TreeGrafter"/>
</dbReference>
<dbReference type="InterPro" id="IPR012783">
    <property type="entry name" value="Znf_C4_TraR"/>
</dbReference>
<dbReference type="NCBIfam" id="TIGR02419">
    <property type="entry name" value="C4_traR_proteo"/>
    <property type="match status" value="1"/>
</dbReference>
<sequence length="76" mass="8462">MTDYYDRAQALEARQREAALAAHRAGHAGAGQDHCEDCDGEIPVPRRAAVPGCTRCVACQARHEQRRSRWPMNTTN</sequence>
<dbReference type="PROSITE" id="PS51128">
    <property type="entry name" value="ZF_DKSA_2"/>
    <property type="match status" value="1"/>
</dbReference>
<dbReference type="SUPFAM" id="SSF57716">
    <property type="entry name" value="Glucocorticoid receptor-like (DNA-binding domain)"/>
    <property type="match status" value="1"/>
</dbReference>
<dbReference type="Gene3D" id="1.20.120.910">
    <property type="entry name" value="DksA, coiled-coil domain"/>
    <property type="match status" value="1"/>
</dbReference>
<dbReference type="RefSeq" id="WP_107888609.1">
    <property type="nucleotide sequence ID" value="NZ_CALFSO010000029.1"/>
</dbReference>
<dbReference type="Proteomes" id="UP000244173">
    <property type="component" value="Chromosome"/>
</dbReference>
<proteinExistence type="predicted"/>
<evidence type="ECO:0000259" key="5">
    <source>
        <dbReference type="Pfam" id="PF01258"/>
    </source>
</evidence>
<feature type="domain" description="Zinc finger DksA/TraR C4-type" evidence="5">
    <location>
        <begin position="34"/>
        <end position="65"/>
    </location>
</feature>
<dbReference type="OrthoDB" id="9811543at2"/>
<name>A0A2U3THI9_9NEIS</name>
<accession>A0A2U3THI9</accession>
<feature type="zinc finger region" description="dksA C4-type" evidence="4">
    <location>
        <begin position="35"/>
        <end position="59"/>
    </location>
</feature>
<dbReference type="GO" id="GO:0008270">
    <property type="term" value="F:zinc ion binding"/>
    <property type="evidence" value="ECO:0007669"/>
    <property type="project" value="UniProtKB-KW"/>
</dbReference>
<evidence type="ECO:0000256" key="3">
    <source>
        <dbReference type="ARBA" id="ARBA00022833"/>
    </source>
</evidence>
<evidence type="ECO:0000256" key="2">
    <source>
        <dbReference type="ARBA" id="ARBA00022771"/>
    </source>
</evidence>
<reference evidence="6 7" key="1">
    <citation type="submission" date="2018-04" db="EMBL/GenBank/DDBJ databases">
        <title>Denitrifier Microvirgula.</title>
        <authorList>
            <person name="Anderson E."/>
            <person name="Jang J."/>
            <person name="Ishii S."/>
        </authorList>
    </citation>
    <scope>NUCLEOTIDE SEQUENCE [LARGE SCALE GENOMIC DNA]</scope>
    <source>
        <strain evidence="6 7">BE2.4</strain>
    </source>
</reference>
<evidence type="ECO:0000313" key="7">
    <source>
        <dbReference type="Proteomes" id="UP000244173"/>
    </source>
</evidence>
<keyword evidence="7" id="KW-1185">Reference proteome</keyword>
<dbReference type="PROSITE" id="PS01102">
    <property type="entry name" value="ZF_DKSA_1"/>
    <property type="match status" value="1"/>
</dbReference>
<evidence type="ECO:0000313" key="6">
    <source>
        <dbReference type="EMBL" id="AVY92883.1"/>
    </source>
</evidence>
<dbReference type="InterPro" id="IPR020458">
    <property type="entry name" value="Znf_DskA_TraR_CS"/>
</dbReference>
<evidence type="ECO:0000256" key="1">
    <source>
        <dbReference type="ARBA" id="ARBA00022723"/>
    </source>
</evidence>
<dbReference type="Pfam" id="PF01258">
    <property type="entry name" value="zf-dskA_traR"/>
    <property type="match status" value="1"/>
</dbReference>
<dbReference type="STRING" id="1122240.GCA_000620105_00968"/>
<keyword evidence="2" id="KW-0863">Zinc-finger</keyword>
<dbReference type="KEGG" id="maer:DAI18_01620"/>
<evidence type="ECO:0000256" key="4">
    <source>
        <dbReference type="PROSITE-ProRule" id="PRU00510"/>
    </source>
</evidence>
<keyword evidence="1" id="KW-0479">Metal-binding</keyword>
<organism evidence="6 7">
    <name type="scientific">Microvirgula aerodenitrificans</name>
    <dbReference type="NCBI Taxonomy" id="57480"/>
    <lineage>
        <taxon>Bacteria</taxon>
        <taxon>Pseudomonadati</taxon>
        <taxon>Pseudomonadota</taxon>
        <taxon>Betaproteobacteria</taxon>
        <taxon>Neisseriales</taxon>
        <taxon>Aquaspirillaceae</taxon>
        <taxon>Microvirgula</taxon>
    </lineage>
</organism>
<dbReference type="AlphaFoldDB" id="A0A2U3THI9"/>
<dbReference type="EMBL" id="CP028519">
    <property type="protein sequence ID" value="AVY92883.1"/>
    <property type="molecule type" value="Genomic_DNA"/>
</dbReference>
<dbReference type="PANTHER" id="PTHR38777">
    <property type="entry name" value="FELS-2 PROPHAGE PROTEIN"/>
    <property type="match status" value="1"/>
</dbReference>